<evidence type="ECO:0000259" key="1">
    <source>
        <dbReference type="PROSITE" id="PS50181"/>
    </source>
</evidence>
<dbReference type="SUPFAM" id="SSF81383">
    <property type="entry name" value="F-box domain"/>
    <property type="match status" value="1"/>
</dbReference>
<gene>
    <name evidence="2" type="ORF">DM02DRAFT_524999</name>
</gene>
<dbReference type="Proteomes" id="UP000244855">
    <property type="component" value="Unassembled WGS sequence"/>
</dbReference>
<keyword evidence="3" id="KW-1185">Reference proteome</keyword>
<feature type="domain" description="F-box" evidence="1">
    <location>
        <begin position="1"/>
        <end position="46"/>
    </location>
</feature>
<sequence length="190" mass="21749">MLSRMPLELLRAISDHLDIQDKAHLAMVNRHLRISISPTLEDFIQAETSEWAASKQLYTCKRCMSFRKDVMFADAMRKGRDYARGGSMASLRLCIQCGLKVNFYTEGMTIVYLGGRAILGRPCSSTVQLTDYSTRKTICGSIVPAQLSVHRTTQSYWDRRHLVNGDGWSHPNSVYIDRNIDEMDAYWFDI</sequence>
<dbReference type="AlphaFoldDB" id="A0A2V1DVV5"/>
<organism evidence="2 3">
    <name type="scientific">Periconia macrospinosa</name>
    <dbReference type="NCBI Taxonomy" id="97972"/>
    <lineage>
        <taxon>Eukaryota</taxon>
        <taxon>Fungi</taxon>
        <taxon>Dikarya</taxon>
        <taxon>Ascomycota</taxon>
        <taxon>Pezizomycotina</taxon>
        <taxon>Dothideomycetes</taxon>
        <taxon>Pleosporomycetidae</taxon>
        <taxon>Pleosporales</taxon>
        <taxon>Massarineae</taxon>
        <taxon>Periconiaceae</taxon>
        <taxon>Periconia</taxon>
    </lineage>
</organism>
<evidence type="ECO:0000313" key="2">
    <source>
        <dbReference type="EMBL" id="PVI01434.1"/>
    </source>
</evidence>
<dbReference type="Pfam" id="PF00646">
    <property type="entry name" value="F-box"/>
    <property type="match status" value="1"/>
</dbReference>
<dbReference type="InterPro" id="IPR036047">
    <property type="entry name" value="F-box-like_dom_sf"/>
</dbReference>
<dbReference type="PROSITE" id="PS50181">
    <property type="entry name" value="FBOX"/>
    <property type="match status" value="1"/>
</dbReference>
<proteinExistence type="predicted"/>
<dbReference type="InterPro" id="IPR001810">
    <property type="entry name" value="F-box_dom"/>
</dbReference>
<dbReference type="EMBL" id="KZ805357">
    <property type="protein sequence ID" value="PVI01434.1"/>
    <property type="molecule type" value="Genomic_DNA"/>
</dbReference>
<dbReference type="OrthoDB" id="5281164at2759"/>
<name>A0A2V1DVV5_9PLEO</name>
<accession>A0A2V1DVV5</accession>
<reference evidence="2 3" key="1">
    <citation type="journal article" date="2018" name="Sci. Rep.">
        <title>Comparative genomics provides insights into the lifestyle and reveals functional heterogeneity of dark septate endophytic fungi.</title>
        <authorList>
            <person name="Knapp D.G."/>
            <person name="Nemeth J.B."/>
            <person name="Barry K."/>
            <person name="Hainaut M."/>
            <person name="Henrissat B."/>
            <person name="Johnson J."/>
            <person name="Kuo A."/>
            <person name="Lim J.H.P."/>
            <person name="Lipzen A."/>
            <person name="Nolan M."/>
            <person name="Ohm R.A."/>
            <person name="Tamas L."/>
            <person name="Grigoriev I.V."/>
            <person name="Spatafora J.W."/>
            <person name="Nagy L.G."/>
            <person name="Kovacs G.M."/>
        </authorList>
    </citation>
    <scope>NUCLEOTIDE SEQUENCE [LARGE SCALE GENOMIC DNA]</scope>
    <source>
        <strain evidence="2 3">DSE2036</strain>
    </source>
</reference>
<protein>
    <recommendedName>
        <fullName evidence="1">F-box domain-containing protein</fullName>
    </recommendedName>
</protein>
<evidence type="ECO:0000313" key="3">
    <source>
        <dbReference type="Proteomes" id="UP000244855"/>
    </source>
</evidence>